<name>A0A1X7CTA2_9HYPH</name>
<dbReference type="RefSeq" id="WP_085419991.1">
    <property type="nucleotide sequence ID" value="NZ_FXAF01000002.1"/>
</dbReference>
<accession>A0A1X7CTA2</accession>
<dbReference type="EMBL" id="FXAF01000002">
    <property type="protein sequence ID" value="SMF02666.1"/>
    <property type="molecule type" value="Genomic_DNA"/>
</dbReference>
<reference evidence="3" key="1">
    <citation type="submission" date="2017-04" db="EMBL/GenBank/DDBJ databases">
        <authorList>
            <person name="Varghese N."/>
            <person name="Submissions S."/>
        </authorList>
    </citation>
    <scope>NUCLEOTIDE SEQUENCE [LARGE SCALE GENOMIC DNA]</scope>
    <source>
        <strain evidence="3">B4P</strain>
    </source>
</reference>
<evidence type="ECO:0000256" key="1">
    <source>
        <dbReference type="SAM" id="Phobius"/>
    </source>
</evidence>
<evidence type="ECO:0000313" key="3">
    <source>
        <dbReference type="Proteomes" id="UP000192903"/>
    </source>
</evidence>
<protein>
    <submittedName>
        <fullName evidence="2">Uncharacterized protein</fullName>
    </submittedName>
</protein>
<evidence type="ECO:0000313" key="2">
    <source>
        <dbReference type="EMBL" id="SMF02666.1"/>
    </source>
</evidence>
<feature type="transmembrane region" description="Helical" evidence="1">
    <location>
        <begin position="45"/>
        <end position="64"/>
    </location>
</feature>
<proteinExistence type="predicted"/>
<dbReference type="Proteomes" id="UP000192903">
    <property type="component" value="Unassembled WGS sequence"/>
</dbReference>
<keyword evidence="1" id="KW-0812">Transmembrane</keyword>
<feature type="transmembrane region" description="Helical" evidence="1">
    <location>
        <begin position="12"/>
        <end position="33"/>
    </location>
</feature>
<sequence>MERLLFRNLRPLYGWLFVIAWFAILLFVTSVFVRDGGIAADPFRMIVILFFWGTGCWFAIRAFARPVVSVWQNGAGDWLVTRRWLWTHDEQHIDPDRLPSPVIEEEDDGEGGPQYRCLLSTPAGSIAFSEHAKREKAALSRDRMTFLIRSARSKMPRPS</sequence>
<organism evidence="2 3">
    <name type="scientific">Xaviernesmea oryzae</name>
    <dbReference type="NCBI Taxonomy" id="464029"/>
    <lineage>
        <taxon>Bacteria</taxon>
        <taxon>Pseudomonadati</taxon>
        <taxon>Pseudomonadota</taxon>
        <taxon>Alphaproteobacteria</taxon>
        <taxon>Hyphomicrobiales</taxon>
        <taxon>Rhizobiaceae</taxon>
        <taxon>Rhizobium/Agrobacterium group</taxon>
        <taxon>Xaviernesmea</taxon>
    </lineage>
</organism>
<keyword evidence="1" id="KW-1133">Transmembrane helix</keyword>
<keyword evidence="3" id="KW-1185">Reference proteome</keyword>
<dbReference type="OrthoDB" id="8359914at2"/>
<keyword evidence="1" id="KW-0472">Membrane</keyword>
<dbReference type="AlphaFoldDB" id="A0A1X7CTA2"/>
<gene>
    <name evidence="2" type="ORF">SAMN02982989_4549</name>
</gene>